<accession>C8W5L4</accession>
<dbReference type="eggNOG" id="COG2197">
    <property type="taxonomic scope" value="Bacteria"/>
</dbReference>
<reference evidence="7 8" key="1">
    <citation type="journal article" date="2009" name="Stand. Genomic Sci.">
        <title>Complete genome sequence of Desulfotomaculum acetoxidans type strain (5575).</title>
        <authorList>
            <person name="Spring S."/>
            <person name="Lapidus A."/>
            <person name="Schroder M."/>
            <person name="Gleim D."/>
            <person name="Sims D."/>
            <person name="Meincke L."/>
            <person name="Glavina Del Rio T."/>
            <person name="Tice H."/>
            <person name="Copeland A."/>
            <person name="Cheng J.F."/>
            <person name="Lucas S."/>
            <person name="Chen F."/>
            <person name="Nolan M."/>
            <person name="Bruce D."/>
            <person name="Goodwin L."/>
            <person name="Pitluck S."/>
            <person name="Ivanova N."/>
            <person name="Mavromatis K."/>
            <person name="Mikhailova N."/>
            <person name="Pati A."/>
            <person name="Chen A."/>
            <person name="Palaniappan K."/>
            <person name="Land M."/>
            <person name="Hauser L."/>
            <person name="Chang Y.J."/>
            <person name="Jeffries C.D."/>
            <person name="Chain P."/>
            <person name="Saunders E."/>
            <person name="Brettin T."/>
            <person name="Detter J.C."/>
            <person name="Goker M."/>
            <person name="Bristow J."/>
            <person name="Eisen J.A."/>
            <person name="Markowitz V."/>
            <person name="Hugenholtz P."/>
            <person name="Kyrpides N.C."/>
            <person name="Klenk H.P."/>
            <person name="Han C."/>
        </authorList>
    </citation>
    <scope>NUCLEOTIDE SEQUENCE [LARGE SCALE GENOMIC DNA]</scope>
    <source>
        <strain evidence="8">ATCC 49208 / DSM 771 / VKM B-1644</strain>
    </source>
</reference>
<feature type="domain" description="HTH luxR-type" evidence="5">
    <location>
        <begin position="152"/>
        <end position="217"/>
    </location>
</feature>
<dbReference type="OrthoDB" id="1806906at2"/>
<dbReference type="SUPFAM" id="SSF52172">
    <property type="entry name" value="CheY-like"/>
    <property type="match status" value="1"/>
</dbReference>
<dbReference type="PROSITE" id="PS50043">
    <property type="entry name" value="HTH_LUXR_2"/>
    <property type="match status" value="1"/>
</dbReference>
<gene>
    <name evidence="7" type="ordered locus">Dtox_3280</name>
</gene>
<dbReference type="SUPFAM" id="SSF46894">
    <property type="entry name" value="C-terminal effector domain of the bipartite response regulators"/>
    <property type="match status" value="1"/>
</dbReference>
<dbReference type="EMBL" id="CP001720">
    <property type="protein sequence ID" value="ACV64014.1"/>
    <property type="molecule type" value="Genomic_DNA"/>
</dbReference>
<sequence length="223" mass="24802">MDIIRILIVAEDISSRRGLVSIFSLESMFDMLGGYSIDEAINKLVLLQPDVVLINIVGDISIYMLLIKKIKSECPYSLVLSIIDNKKSEEIAKVLNQGLDGYIPKGVLSGYLVKIVELSCYTGLFCLPGFVKNMVSFNSSKKNNIHKMKNSVVESCENLSKREMEILKLMSQNHSNTEIAGMLYISLPTVKTHVSNILRKLGQQNRAQAILYSIATGLINNSL</sequence>
<evidence type="ECO:0000259" key="6">
    <source>
        <dbReference type="PROSITE" id="PS50110"/>
    </source>
</evidence>
<dbReference type="PANTHER" id="PTHR45566">
    <property type="entry name" value="HTH-TYPE TRANSCRIPTIONAL REGULATOR YHJB-RELATED"/>
    <property type="match status" value="1"/>
</dbReference>
<evidence type="ECO:0000256" key="1">
    <source>
        <dbReference type="ARBA" id="ARBA00018672"/>
    </source>
</evidence>
<keyword evidence="8" id="KW-1185">Reference proteome</keyword>
<dbReference type="InterPro" id="IPR001789">
    <property type="entry name" value="Sig_transdc_resp-reg_receiver"/>
</dbReference>
<evidence type="ECO:0000313" key="8">
    <source>
        <dbReference type="Proteomes" id="UP000002217"/>
    </source>
</evidence>
<dbReference type="GO" id="GO:0003677">
    <property type="term" value="F:DNA binding"/>
    <property type="evidence" value="ECO:0007669"/>
    <property type="project" value="UniProtKB-KW"/>
</dbReference>
<evidence type="ECO:0000313" key="7">
    <source>
        <dbReference type="EMBL" id="ACV64014.1"/>
    </source>
</evidence>
<dbReference type="InterPro" id="IPR011006">
    <property type="entry name" value="CheY-like_superfamily"/>
</dbReference>
<dbReference type="PANTHER" id="PTHR45566:SF2">
    <property type="entry name" value="NARL SUBFAMILY"/>
    <property type="match status" value="1"/>
</dbReference>
<comment type="function">
    <text evidence="3">May play the central regulatory role in sporulation. It may be an element of the effector pathway responsible for the activation of sporulation genes in response to nutritional stress. Spo0A may act in concert with spo0H (a sigma factor) to control the expression of some genes that are critical to the sporulation process.</text>
</comment>
<proteinExistence type="predicted"/>
<dbReference type="CDD" id="cd06170">
    <property type="entry name" value="LuxR_C_like"/>
    <property type="match status" value="1"/>
</dbReference>
<dbReference type="InterPro" id="IPR000792">
    <property type="entry name" value="Tscrpt_reg_LuxR_C"/>
</dbReference>
<dbReference type="KEGG" id="dae:Dtox_3280"/>
<dbReference type="GO" id="GO:0006355">
    <property type="term" value="P:regulation of DNA-templated transcription"/>
    <property type="evidence" value="ECO:0007669"/>
    <property type="project" value="InterPro"/>
</dbReference>
<dbReference type="SMART" id="SM00421">
    <property type="entry name" value="HTH_LUXR"/>
    <property type="match status" value="1"/>
</dbReference>
<protein>
    <recommendedName>
        <fullName evidence="1">Stage 0 sporulation protein A homolog</fullName>
    </recommendedName>
</protein>
<dbReference type="InterPro" id="IPR016032">
    <property type="entry name" value="Sig_transdc_resp-reg_C-effctor"/>
</dbReference>
<dbReference type="Pfam" id="PF00196">
    <property type="entry name" value="GerE"/>
    <property type="match status" value="1"/>
</dbReference>
<dbReference type="InterPro" id="IPR051015">
    <property type="entry name" value="EvgA-like"/>
</dbReference>
<evidence type="ECO:0000259" key="5">
    <source>
        <dbReference type="PROSITE" id="PS50043"/>
    </source>
</evidence>
<organism evidence="7 8">
    <name type="scientific">Desulfofarcimen acetoxidans (strain ATCC 49208 / DSM 771 / KCTC 5769 / VKM B-1644 / 5575)</name>
    <name type="common">Desulfotomaculum acetoxidans</name>
    <dbReference type="NCBI Taxonomy" id="485916"/>
    <lineage>
        <taxon>Bacteria</taxon>
        <taxon>Bacillati</taxon>
        <taxon>Bacillota</taxon>
        <taxon>Clostridia</taxon>
        <taxon>Eubacteriales</taxon>
        <taxon>Peptococcaceae</taxon>
        <taxon>Desulfofarcimen</taxon>
    </lineage>
</organism>
<dbReference type="PRINTS" id="PR00038">
    <property type="entry name" value="HTHLUXR"/>
</dbReference>
<dbReference type="Proteomes" id="UP000002217">
    <property type="component" value="Chromosome"/>
</dbReference>
<evidence type="ECO:0000256" key="3">
    <source>
        <dbReference type="ARBA" id="ARBA00024867"/>
    </source>
</evidence>
<dbReference type="GO" id="GO:0000160">
    <property type="term" value="P:phosphorelay signal transduction system"/>
    <property type="evidence" value="ECO:0007669"/>
    <property type="project" value="InterPro"/>
</dbReference>
<feature type="domain" description="Response regulatory" evidence="6">
    <location>
        <begin position="5"/>
        <end position="120"/>
    </location>
</feature>
<dbReference type="HOGENOM" id="CLU_000445_90_10_9"/>
<keyword evidence="2" id="KW-0238">DNA-binding</keyword>
<dbReference type="PROSITE" id="PS50110">
    <property type="entry name" value="RESPONSE_REGULATORY"/>
    <property type="match status" value="1"/>
</dbReference>
<comment type="caution">
    <text evidence="4">Lacks conserved residue(s) required for the propagation of feature annotation.</text>
</comment>
<name>C8W5L4_DESAS</name>
<dbReference type="RefSeq" id="WP_015758706.1">
    <property type="nucleotide sequence ID" value="NC_013216.1"/>
</dbReference>
<dbReference type="Gene3D" id="3.40.50.2300">
    <property type="match status" value="1"/>
</dbReference>
<dbReference type="AlphaFoldDB" id="C8W5L4"/>
<evidence type="ECO:0000256" key="4">
    <source>
        <dbReference type="PROSITE-ProRule" id="PRU00169"/>
    </source>
</evidence>
<dbReference type="STRING" id="485916.Dtox_3280"/>
<evidence type="ECO:0000256" key="2">
    <source>
        <dbReference type="ARBA" id="ARBA00023125"/>
    </source>
</evidence>